<proteinExistence type="predicted"/>
<reference evidence="1" key="1">
    <citation type="journal article" date="2013" name="Environ. Microbiol.">
        <title>Microbiota from the distal guts of lean and obese adolescents exhibit partial functional redundancy besides clear differences in community structure.</title>
        <authorList>
            <person name="Ferrer M."/>
            <person name="Ruiz A."/>
            <person name="Lanza F."/>
            <person name="Haange S.B."/>
            <person name="Oberbach A."/>
            <person name="Till H."/>
            <person name="Bargiela R."/>
            <person name="Campoy C."/>
            <person name="Segura M.T."/>
            <person name="Richter M."/>
            <person name="von Bergen M."/>
            <person name="Seifert J."/>
            <person name="Suarez A."/>
        </authorList>
    </citation>
    <scope>NUCLEOTIDE SEQUENCE</scope>
</reference>
<feature type="non-terminal residue" evidence="1">
    <location>
        <position position="1"/>
    </location>
</feature>
<protein>
    <submittedName>
        <fullName evidence="1">Uncharacterized protein</fullName>
    </submittedName>
</protein>
<organism evidence="1">
    <name type="scientific">human gut metagenome</name>
    <dbReference type="NCBI Taxonomy" id="408170"/>
    <lineage>
        <taxon>unclassified sequences</taxon>
        <taxon>metagenomes</taxon>
        <taxon>organismal metagenomes</taxon>
    </lineage>
</organism>
<gene>
    <name evidence="1" type="ORF">LEA_09672</name>
</gene>
<comment type="caution">
    <text evidence="1">The sequence shown here is derived from an EMBL/GenBank/DDBJ whole genome shotgun (WGS) entry which is preliminary data.</text>
</comment>
<accession>K1TGR4</accession>
<dbReference type="AlphaFoldDB" id="K1TGR4"/>
<name>K1TGR4_9ZZZZ</name>
<sequence length="34" mass="3679">NITPTGMVPNEDTGTIMGVVTLPPVLRKNVPWKC</sequence>
<dbReference type="EMBL" id="AJWY01006487">
    <property type="protein sequence ID" value="EKC66724.1"/>
    <property type="molecule type" value="Genomic_DNA"/>
</dbReference>
<evidence type="ECO:0000313" key="1">
    <source>
        <dbReference type="EMBL" id="EKC66724.1"/>
    </source>
</evidence>